<dbReference type="Proteomes" id="UP001162031">
    <property type="component" value="Unassembled WGS sequence"/>
</dbReference>
<protein>
    <submittedName>
        <fullName evidence="1">Uncharacterized protein</fullName>
    </submittedName>
</protein>
<keyword evidence="2" id="KW-1185">Reference proteome</keyword>
<sequence length="156" mass="17208">MKTLSKQPSTATVLFCGARGQELGTERAAHGASSTGLRDAFDAEEDCAIWRTGPRQTSLMFDVIEANGERVMLTADAESSKRYMAHALSRLSFVGDRKRYQYFCPLKSLGLGSDAAFEYLVTCAEAYLEEEVYSGRTAPGPLKEERKSSCTTICRR</sequence>
<gene>
    <name evidence="1" type="ORF">HBR001_LOCUS2165</name>
</gene>
<evidence type="ECO:0000313" key="2">
    <source>
        <dbReference type="Proteomes" id="UP001162031"/>
    </source>
</evidence>
<reference evidence="1" key="1">
    <citation type="submission" date="2022-12" db="EMBL/GenBank/DDBJ databases">
        <authorList>
            <person name="Webb A."/>
        </authorList>
    </citation>
    <scope>NUCLEOTIDE SEQUENCE</scope>
    <source>
        <strain evidence="1">Hp1</strain>
    </source>
</reference>
<name>A0AAV0TD47_HYABA</name>
<proteinExistence type="predicted"/>
<accession>A0AAV0TD47</accession>
<evidence type="ECO:0000313" key="1">
    <source>
        <dbReference type="EMBL" id="CAI5719287.1"/>
    </source>
</evidence>
<organism evidence="1 2">
    <name type="scientific">Hyaloperonospora brassicae</name>
    <name type="common">Brassica downy mildew</name>
    <name type="synonym">Peronospora brassicae</name>
    <dbReference type="NCBI Taxonomy" id="162125"/>
    <lineage>
        <taxon>Eukaryota</taxon>
        <taxon>Sar</taxon>
        <taxon>Stramenopiles</taxon>
        <taxon>Oomycota</taxon>
        <taxon>Peronosporomycetes</taxon>
        <taxon>Peronosporales</taxon>
        <taxon>Peronosporaceae</taxon>
        <taxon>Hyaloperonospora</taxon>
    </lineage>
</organism>
<dbReference type="EMBL" id="CANTFL010000233">
    <property type="protein sequence ID" value="CAI5719287.1"/>
    <property type="molecule type" value="Genomic_DNA"/>
</dbReference>
<comment type="caution">
    <text evidence="1">The sequence shown here is derived from an EMBL/GenBank/DDBJ whole genome shotgun (WGS) entry which is preliminary data.</text>
</comment>
<dbReference type="AlphaFoldDB" id="A0AAV0TD47"/>